<name>K0RQZ1_THAOC</name>
<sequence>LPPLLGEVAVPRPVPAGRRGHRVLGPRRPPPHRLLHLGNRRAAHVRELPDGVPEGRAGIGRRERVVPEPIEGGPQSVREVSPGQRRGVQEEAAGGVLPGDLPHRPGGHRRHLIPPPVIPAAVDLLPLAAPRVQVERRHDNVRVRRLDPRELEGPPPRVRR</sequence>
<feature type="region of interest" description="Disordered" evidence="1">
    <location>
        <begin position="50"/>
        <end position="114"/>
    </location>
</feature>
<dbReference type="AlphaFoldDB" id="K0RQZ1"/>
<dbReference type="EMBL" id="AGNL01032243">
    <property type="protein sequence ID" value="EJK56168.1"/>
    <property type="molecule type" value="Genomic_DNA"/>
</dbReference>
<comment type="caution">
    <text evidence="2">The sequence shown here is derived from an EMBL/GenBank/DDBJ whole genome shotgun (WGS) entry which is preliminary data.</text>
</comment>
<organism evidence="2 3">
    <name type="scientific">Thalassiosira oceanica</name>
    <name type="common">Marine diatom</name>
    <dbReference type="NCBI Taxonomy" id="159749"/>
    <lineage>
        <taxon>Eukaryota</taxon>
        <taxon>Sar</taxon>
        <taxon>Stramenopiles</taxon>
        <taxon>Ochrophyta</taxon>
        <taxon>Bacillariophyta</taxon>
        <taxon>Coscinodiscophyceae</taxon>
        <taxon>Thalassiosirophycidae</taxon>
        <taxon>Thalassiosirales</taxon>
        <taxon>Thalassiosiraceae</taxon>
        <taxon>Thalassiosira</taxon>
    </lineage>
</organism>
<evidence type="ECO:0000256" key="1">
    <source>
        <dbReference type="SAM" id="MobiDB-lite"/>
    </source>
</evidence>
<proteinExistence type="predicted"/>
<feature type="non-terminal residue" evidence="2">
    <location>
        <position position="1"/>
    </location>
</feature>
<protein>
    <submittedName>
        <fullName evidence="2">Uncharacterized protein</fullName>
    </submittedName>
</protein>
<reference evidence="2 3" key="1">
    <citation type="journal article" date="2012" name="Genome Biol.">
        <title>Genome and low-iron response of an oceanic diatom adapted to chronic iron limitation.</title>
        <authorList>
            <person name="Lommer M."/>
            <person name="Specht M."/>
            <person name="Roy A.S."/>
            <person name="Kraemer L."/>
            <person name="Andreson R."/>
            <person name="Gutowska M.A."/>
            <person name="Wolf J."/>
            <person name="Bergner S.V."/>
            <person name="Schilhabel M.B."/>
            <person name="Klostermeier U.C."/>
            <person name="Beiko R.G."/>
            <person name="Rosenstiel P."/>
            <person name="Hippler M."/>
            <person name="Laroche J."/>
        </authorList>
    </citation>
    <scope>NUCLEOTIDE SEQUENCE [LARGE SCALE GENOMIC DNA]</scope>
    <source>
        <strain evidence="2 3">CCMP1005</strain>
    </source>
</reference>
<gene>
    <name evidence="2" type="ORF">THAOC_23998</name>
</gene>
<dbReference type="Proteomes" id="UP000266841">
    <property type="component" value="Unassembled WGS sequence"/>
</dbReference>
<feature type="region of interest" description="Disordered" evidence="1">
    <location>
        <begin position="1"/>
        <end position="34"/>
    </location>
</feature>
<evidence type="ECO:0000313" key="2">
    <source>
        <dbReference type="EMBL" id="EJK56168.1"/>
    </source>
</evidence>
<keyword evidence="3" id="KW-1185">Reference proteome</keyword>
<evidence type="ECO:0000313" key="3">
    <source>
        <dbReference type="Proteomes" id="UP000266841"/>
    </source>
</evidence>
<feature type="region of interest" description="Disordered" evidence="1">
    <location>
        <begin position="132"/>
        <end position="160"/>
    </location>
</feature>
<accession>K0RQZ1</accession>
<feature type="compositionally biased region" description="Basic and acidic residues" evidence="1">
    <location>
        <begin position="133"/>
        <end position="152"/>
    </location>
</feature>
<feature type="compositionally biased region" description="Basic residues" evidence="1">
    <location>
        <begin position="18"/>
        <end position="34"/>
    </location>
</feature>